<dbReference type="SUPFAM" id="SSF56784">
    <property type="entry name" value="HAD-like"/>
    <property type="match status" value="1"/>
</dbReference>
<evidence type="ECO:0000256" key="4">
    <source>
        <dbReference type="ARBA" id="ARBA00011991"/>
    </source>
</evidence>
<organism evidence="12 13">
    <name type="scientific">Actinomarinicola tropica</name>
    <dbReference type="NCBI Taxonomy" id="2789776"/>
    <lineage>
        <taxon>Bacteria</taxon>
        <taxon>Bacillati</taxon>
        <taxon>Actinomycetota</taxon>
        <taxon>Acidimicrobiia</taxon>
        <taxon>Acidimicrobiales</taxon>
        <taxon>Iamiaceae</taxon>
        <taxon>Actinomarinicola</taxon>
    </lineage>
</organism>
<dbReference type="InterPro" id="IPR036087">
    <property type="entry name" value="Nict_dMeBzImd_PRibTrfase_sf"/>
</dbReference>
<dbReference type="Pfam" id="PF02277">
    <property type="entry name" value="DBI_PRT"/>
    <property type="match status" value="1"/>
</dbReference>
<name>A0A5Q2RK11_9ACTN</name>
<dbReference type="GO" id="GO:0009236">
    <property type="term" value="P:cobalamin biosynthetic process"/>
    <property type="evidence" value="ECO:0007669"/>
    <property type="project" value="UniProtKB-UniRule"/>
</dbReference>
<evidence type="ECO:0000256" key="5">
    <source>
        <dbReference type="ARBA" id="ARBA00015486"/>
    </source>
</evidence>
<evidence type="ECO:0000256" key="6">
    <source>
        <dbReference type="ARBA" id="ARBA00022573"/>
    </source>
</evidence>
<evidence type="ECO:0000256" key="11">
    <source>
        <dbReference type="HAMAP-Rule" id="MF_00230"/>
    </source>
</evidence>
<dbReference type="PANTHER" id="PTHR43463:SF1">
    <property type="entry name" value="NICOTINATE-NUCLEOTIDE--DIMETHYLBENZIMIDAZOLE PHOSPHORIBOSYLTRANSFERASE"/>
    <property type="match status" value="1"/>
</dbReference>
<dbReference type="KEGG" id="atq:GH723_09240"/>
<evidence type="ECO:0000256" key="1">
    <source>
        <dbReference type="ARBA" id="ARBA00002197"/>
    </source>
</evidence>
<reference evidence="12 13" key="1">
    <citation type="submission" date="2019-11" db="EMBL/GenBank/DDBJ databases">
        <authorList>
            <person name="He Y."/>
        </authorList>
    </citation>
    <scope>NUCLEOTIDE SEQUENCE [LARGE SCALE GENOMIC DNA]</scope>
    <source>
        <strain evidence="12 13">SCSIO 58843</strain>
    </source>
</reference>
<comment type="similarity">
    <text evidence="3 11">Belongs to the CobT family.</text>
</comment>
<dbReference type="Pfam" id="PF13419">
    <property type="entry name" value="HAD_2"/>
    <property type="match status" value="1"/>
</dbReference>
<dbReference type="Proteomes" id="UP000334019">
    <property type="component" value="Chromosome"/>
</dbReference>
<dbReference type="AlphaFoldDB" id="A0A5Q2RK11"/>
<dbReference type="EMBL" id="CP045851">
    <property type="protein sequence ID" value="QGG95262.1"/>
    <property type="molecule type" value="Genomic_DNA"/>
</dbReference>
<keyword evidence="6 11" id="KW-0169">Cobalamin biosynthesis</keyword>
<dbReference type="InterPro" id="IPR023195">
    <property type="entry name" value="Nict_dMeBzImd_PRibTrfase_N"/>
</dbReference>
<evidence type="ECO:0000313" key="12">
    <source>
        <dbReference type="EMBL" id="QGG95262.1"/>
    </source>
</evidence>
<dbReference type="NCBIfam" id="NF000996">
    <property type="entry name" value="PRK00105.1"/>
    <property type="match status" value="1"/>
</dbReference>
<sequence>MTHLTALRHRLDAVVFDVGDTLVHAAPPGTPTDELEVQLRTEVLADLMALRDAGLRLAAVTDTSVMTERDVRGLLAPTGLDALLEVVVTSVDVGAPKPDPRSLRTALDRLGVDASRALYIGDAVVDRGAADAAGTCFAFVDATIRSTAERWLDDGSGRFDAIHRSWEEPADPTVDPSARAARERFDALAKPTGSLGRLEALGARLAAIAGSCPPPRPAPATVAVFAADHGVHAAGVTAWPQEITSTMVGVMASGRASVQALAAAAQAEVVVVDVGVAHRTAPVDGVLDRSIRRGTRDLSVEPAMTLAEVSRALDVGAEVADELIAGGARCLVTGEMGIGNTTPASALVAAYCGRSAAEVTGRGAGADDETLARKVGAIESGLSRHDPGDDPLVVLASLGGLEIAAMAGFVAAAASQRVPVVIDGVIADAALLAAERLLPGVRHRVVAGHRSTEPAATIALDELGLEPVLDLDMRLGEGTGAVLALPLLDAAVRALTDVATIADVMGD</sequence>
<dbReference type="NCBIfam" id="TIGR03160">
    <property type="entry name" value="cobT_DBIPRT"/>
    <property type="match status" value="1"/>
</dbReference>
<dbReference type="InterPro" id="IPR017846">
    <property type="entry name" value="Nict_dMeBzImd_PRibTrfase_bact"/>
</dbReference>
<dbReference type="InterPro" id="IPR041492">
    <property type="entry name" value="HAD_2"/>
</dbReference>
<dbReference type="Gene3D" id="1.10.1610.10">
    <property type="match status" value="1"/>
</dbReference>
<accession>A0A5Q2RK11</accession>
<keyword evidence="7 11" id="KW-0328">Glycosyltransferase</keyword>
<feature type="active site" description="Proton acceptor" evidence="11">
    <location>
        <position position="477"/>
    </location>
</feature>
<proteinExistence type="inferred from homology"/>
<comment type="catalytic activity">
    <reaction evidence="10 11">
        <text>5,6-dimethylbenzimidazole + nicotinate beta-D-ribonucleotide = alpha-ribazole 5'-phosphate + nicotinate + H(+)</text>
        <dbReference type="Rhea" id="RHEA:11196"/>
        <dbReference type="ChEBI" id="CHEBI:15378"/>
        <dbReference type="ChEBI" id="CHEBI:15890"/>
        <dbReference type="ChEBI" id="CHEBI:32544"/>
        <dbReference type="ChEBI" id="CHEBI:57502"/>
        <dbReference type="ChEBI" id="CHEBI:57918"/>
        <dbReference type="EC" id="2.4.2.21"/>
    </reaction>
</comment>
<dbReference type="CDD" id="cd02439">
    <property type="entry name" value="DMB-PRT_CobT"/>
    <property type="match status" value="1"/>
</dbReference>
<evidence type="ECO:0000256" key="8">
    <source>
        <dbReference type="ARBA" id="ARBA00022679"/>
    </source>
</evidence>
<evidence type="ECO:0000313" key="13">
    <source>
        <dbReference type="Proteomes" id="UP000334019"/>
    </source>
</evidence>
<dbReference type="FunFam" id="3.40.50.10210:FF:000001">
    <property type="entry name" value="Nicotinate-nucleotide--dimethylbenzimidazole phosphoribosyltransferase"/>
    <property type="match status" value="1"/>
</dbReference>
<dbReference type="InterPro" id="IPR036412">
    <property type="entry name" value="HAD-like_sf"/>
</dbReference>
<evidence type="ECO:0000256" key="10">
    <source>
        <dbReference type="ARBA" id="ARBA00047340"/>
    </source>
</evidence>
<gene>
    <name evidence="11 12" type="primary">cobT</name>
    <name evidence="12" type="ORF">GH723_09240</name>
</gene>
<dbReference type="EC" id="2.4.2.21" evidence="4 11"/>
<evidence type="ECO:0000256" key="7">
    <source>
        <dbReference type="ARBA" id="ARBA00022676"/>
    </source>
</evidence>
<dbReference type="InterPro" id="IPR023214">
    <property type="entry name" value="HAD_sf"/>
</dbReference>
<dbReference type="PANTHER" id="PTHR43463">
    <property type="entry name" value="NICOTINATE-NUCLEOTIDE--DIMETHYLBENZIMIDAZOLE PHOSPHORIBOSYLTRANSFERASE"/>
    <property type="match status" value="1"/>
</dbReference>
<dbReference type="GO" id="GO:0008939">
    <property type="term" value="F:nicotinate-nucleotide-dimethylbenzimidazole phosphoribosyltransferase activity"/>
    <property type="evidence" value="ECO:0007669"/>
    <property type="project" value="UniProtKB-UniRule"/>
</dbReference>
<evidence type="ECO:0000256" key="9">
    <source>
        <dbReference type="ARBA" id="ARBA00030686"/>
    </source>
</evidence>
<dbReference type="SUPFAM" id="SSF52733">
    <property type="entry name" value="Nicotinate mononucleotide:5,6-dimethylbenzimidazole phosphoribosyltransferase (CobT)"/>
    <property type="match status" value="1"/>
</dbReference>
<keyword evidence="8 11" id="KW-0808">Transferase</keyword>
<protein>
    <recommendedName>
        <fullName evidence="5 11">Nicotinate-nucleotide--dimethylbenzimidazole phosphoribosyltransferase</fullName>
        <shortName evidence="11">NN:DBI PRT</shortName>
        <ecNumber evidence="4 11">2.4.2.21</ecNumber>
    </recommendedName>
    <alternativeName>
        <fullName evidence="9 11">N(1)-alpha-phosphoribosyltransferase</fullName>
    </alternativeName>
</protein>
<comment type="pathway">
    <text evidence="2 11">Nucleoside biosynthesis; alpha-ribazole biosynthesis; alpha-ribazole from 5,6-dimethylbenzimidazole: step 1/2.</text>
</comment>
<dbReference type="InterPro" id="IPR003200">
    <property type="entry name" value="Nict_dMeBzImd_PRibTrfase"/>
</dbReference>
<dbReference type="Gene3D" id="3.40.50.10210">
    <property type="match status" value="1"/>
</dbReference>
<keyword evidence="13" id="KW-1185">Reference proteome</keyword>
<comment type="function">
    <text evidence="1 11">Catalyzes the synthesis of alpha-ribazole-5'-phosphate from nicotinate mononucleotide (NAMN) and 5,6-dimethylbenzimidazole (DMB).</text>
</comment>
<dbReference type="Gene3D" id="3.40.50.1000">
    <property type="entry name" value="HAD superfamily/HAD-like"/>
    <property type="match status" value="1"/>
</dbReference>
<evidence type="ECO:0000256" key="2">
    <source>
        <dbReference type="ARBA" id="ARBA00005049"/>
    </source>
</evidence>
<dbReference type="HAMAP" id="MF_00230">
    <property type="entry name" value="CobT"/>
    <property type="match status" value="1"/>
</dbReference>
<evidence type="ECO:0000256" key="3">
    <source>
        <dbReference type="ARBA" id="ARBA00007110"/>
    </source>
</evidence>
<dbReference type="UniPathway" id="UPA00061">
    <property type="reaction ID" value="UER00516"/>
</dbReference>